<accession>A0ABT9UZ36</accession>
<evidence type="ECO:0000313" key="1">
    <source>
        <dbReference type="EMBL" id="MDQ0153959.1"/>
    </source>
</evidence>
<keyword evidence="2" id="KW-1185">Reference proteome</keyword>
<name>A0ABT9UZ36_9BACL</name>
<dbReference type="Proteomes" id="UP001231362">
    <property type="component" value="Unassembled WGS sequence"/>
</dbReference>
<organism evidence="1 2">
    <name type="scientific">Anoxybacillus andreesenii</name>
    <dbReference type="NCBI Taxonomy" id="1325932"/>
    <lineage>
        <taxon>Bacteria</taxon>
        <taxon>Bacillati</taxon>
        <taxon>Bacillota</taxon>
        <taxon>Bacilli</taxon>
        <taxon>Bacillales</taxon>
        <taxon>Anoxybacillaceae</taxon>
        <taxon>Anoxybacillus</taxon>
    </lineage>
</organism>
<dbReference type="RefSeq" id="WP_307148580.1">
    <property type="nucleotide sequence ID" value="NZ_JAUSTU010000001.1"/>
</dbReference>
<proteinExistence type="predicted"/>
<dbReference type="EMBL" id="JAUSTU010000001">
    <property type="protein sequence ID" value="MDQ0153959.1"/>
    <property type="molecule type" value="Genomic_DNA"/>
</dbReference>
<sequence>MKYEVKTYEEAINVINEVGILPLAPLIPDFPSLNTITRPEYWHSETEFDPWIWRTKFSTDGVAGYGKFIKKKSVLVSRQFLPYVKRVLGYQESVDERYFNGTVSKEALDIYQLIRQEEGIDTRALRGKAGLKDKDKKRIFENALLELQGSMDIVISGIQEKRNELGEKNGWSSTAFETYNSWITRNGIDIISIDKEQARQFLMAHFSNICSAEGIKRLGKIFA</sequence>
<gene>
    <name evidence="1" type="ORF">J2S07_000257</name>
</gene>
<dbReference type="Pfam" id="PF24741">
    <property type="entry name" value="AlkZ-rel"/>
    <property type="match status" value="1"/>
</dbReference>
<comment type="caution">
    <text evidence="1">The sequence shown here is derived from an EMBL/GenBank/DDBJ whole genome shotgun (WGS) entry which is preliminary data.</text>
</comment>
<protein>
    <submittedName>
        <fullName evidence="1">Uncharacterized protein</fullName>
    </submittedName>
</protein>
<reference evidence="1 2" key="1">
    <citation type="submission" date="2023-07" db="EMBL/GenBank/DDBJ databases">
        <title>Genomic Encyclopedia of Type Strains, Phase IV (KMG-IV): sequencing the most valuable type-strain genomes for metagenomic binning, comparative biology and taxonomic classification.</title>
        <authorList>
            <person name="Goeker M."/>
        </authorList>
    </citation>
    <scope>NUCLEOTIDE SEQUENCE [LARGE SCALE GENOMIC DNA]</scope>
    <source>
        <strain evidence="1 2">DSM 23948</strain>
    </source>
</reference>
<evidence type="ECO:0000313" key="2">
    <source>
        <dbReference type="Proteomes" id="UP001231362"/>
    </source>
</evidence>
<dbReference type="InterPro" id="IPR056298">
    <property type="entry name" value="AlkZ-rel"/>
</dbReference>